<name>A0A3B0SMG3_9ZZZZ</name>
<proteinExistence type="predicted"/>
<dbReference type="InterPro" id="IPR021791">
    <property type="entry name" value="Phage_TAC_11"/>
</dbReference>
<reference evidence="2" key="1">
    <citation type="submission" date="2018-06" db="EMBL/GenBank/DDBJ databases">
        <authorList>
            <person name="Zhirakovskaya E."/>
        </authorList>
    </citation>
    <scope>NUCLEOTIDE SEQUENCE</scope>
</reference>
<evidence type="ECO:0000256" key="1">
    <source>
        <dbReference type="SAM" id="MobiDB-lite"/>
    </source>
</evidence>
<dbReference type="AlphaFoldDB" id="A0A3B0SMG3"/>
<sequence>MTHRPGDAEITINGEPHKLRLTLGALAQIEDALGGDFDALQARLQAPRINDVILILHALLTGGGAGLSLQLLKASDVDLAQAARAIAAAFQALGDDAEAPGKRQANPAPPSASSAEA</sequence>
<organism evidence="2">
    <name type="scientific">hydrothermal vent metagenome</name>
    <dbReference type="NCBI Taxonomy" id="652676"/>
    <lineage>
        <taxon>unclassified sequences</taxon>
        <taxon>metagenomes</taxon>
        <taxon>ecological metagenomes</taxon>
    </lineage>
</organism>
<accession>A0A3B0SMG3</accession>
<feature type="region of interest" description="Disordered" evidence="1">
    <location>
        <begin position="98"/>
        <end position="117"/>
    </location>
</feature>
<evidence type="ECO:0008006" key="3">
    <source>
        <dbReference type="Google" id="ProtNLM"/>
    </source>
</evidence>
<protein>
    <recommendedName>
        <fullName evidence="3">Gene Transfer Agent (GTA)</fullName>
    </recommendedName>
</protein>
<dbReference type="Pfam" id="PF11836">
    <property type="entry name" value="Phage_TAC_11"/>
    <property type="match status" value="1"/>
</dbReference>
<gene>
    <name evidence="2" type="ORF">MNBD_ALPHA05-2349</name>
</gene>
<dbReference type="EMBL" id="UOEH01000532">
    <property type="protein sequence ID" value="VAW06618.1"/>
    <property type="molecule type" value="Genomic_DNA"/>
</dbReference>
<evidence type="ECO:0000313" key="2">
    <source>
        <dbReference type="EMBL" id="VAW06618.1"/>
    </source>
</evidence>